<feature type="domain" description="Amidohydrolase 3" evidence="9">
    <location>
        <begin position="22"/>
        <end position="103"/>
    </location>
</feature>
<gene>
    <name evidence="10" type="ORF">JCM17846_30770</name>
</gene>
<dbReference type="EC" id="3.5.2.7" evidence="2"/>
<proteinExistence type="predicted"/>
<evidence type="ECO:0000256" key="4">
    <source>
        <dbReference type="ARBA" id="ARBA00022723"/>
    </source>
</evidence>
<dbReference type="Gene3D" id="3.20.20.140">
    <property type="entry name" value="Metal-dependent hydrolases"/>
    <property type="match status" value="1"/>
</dbReference>
<dbReference type="SUPFAM" id="SSF51338">
    <property type="entry name" value="Composite domain of metallo-dependent hydrolases"/>
    <property type="match status" value="1"/>
</dbReference>
<evidence type="ECO:0000256" key="6">
    <source>
        <dbReference type="ARBA" id="ARBA00022808"/>
    </source>
</evidence>
<dbReference type="GO" id="GO:0005737">
    <property type="term" value="C:cytoplasm"/>
    <property type="evidence" value="ECO:0007669"/>
    <property type="project" value="InterPro"/>
</dbReference>
<dbReference type="GO" id="GO:0019556">
    <property type="term" value="P:L-histidine catabolic process to glutamate and formamide"/>
    <property type="evidence" value="ECO:0007669"/>
    <property type="project" value="InterPro"/>
</dbReference>
<evidence type="ECO:0000259" key="9">
    <source>
        <dbReference type="Pfam" id="PF07969"/>
    </source>
</evidence>
<keyword evidence="4" id="KW-0479">Metal-binding</keyword>
<keyword evidence="7" id="KW-0862">Zinc</keyword>
<dbReference type="SUPFAM" id="SSF51556">
    <property type="entry name" value="Metallo-dependent hydrolases"/>
    <property type="match status" value="1"/>
</dbReference>
<dbReference type="AlphaFoldDB" id="A0A5A7NCP9"/>
<dbReference type="InterPro" id="IPR032466">
    <property type="entry name" value="Metal_Hydrolase"/>
</dbReference>
<comment type="caution">
    <text evidence="10">The sequence shown here is derived from an EMBL/GenBank/DDBJ whole genome shotgun (WGS) entry which is preliminary data.</text>
</comment>
<dbReference type="GO" id="GO:0050480">
    <property type="term" value="F:imidazolonepropionase activity"/>
    <property type="evidence" value="ECO:0007669"/>
    <property type="project" value="UniProtKB-EC"/>
</dbReference>
<keyword evidence="11" id="KW-1185">Reference proteome</keyword>
<dbReference type="PANTHER" id="PTHR42752">
    <property type="entry name" value="IMIDAZOLONEPROPIONASE"/>
    <property type="match status" value="1"/>
</dbReference>
<dbReference type="InterPro" id="IPR005920">
    <property type="entry name" value="HutI"/>
</dbReference>
<evidence type="ECO:0000256" key="7">
    <source>
        <dbReference type="ARBA" id="ARBA00022833"/>
    </source>
</evidence>
<sequence>MAEAGTVAVLLPGAFYTLRETRLPPIAALKRHGVPMAIASDCNPGSSPLLSPLITLNMATTLFQLSPADALAGMTRQAARALGLQHETGMLREGFSADLAIWTIGHPAELSYWIGASPLHAMVLRGEASDGFLKPIKWHRDRFGKTIRKRMRGA</sequence>
<evidence type="ECO:0000256" key="2">
    <source>
        <dbReference type="ARBA" id="ARBA00012864"/>
    </source>
</evidence>
<keyword evidence="5" id="KW-0378">Hydrolase</keyword>
<protein>
    <recommendedName>
        <fullName evidence="2">imidazolonepropionase</fullName>
        <ecNumber evidence="2">3.5.2.7</ecNumber>
    </recommendedName>
</protein>
<evidence type="ECO:0000256" key="8">
    <source>
        <dbReference type="ARBA" id="ARBA00023004"/>
    </source>
</evidence>
<organism evidence="10 11">
    <name type="scientific">Iodidimonas nitroreducens</name>
    <dbReference type="NCBI Taxonomy" id="1236968"/>
    <lineage>
        <taxon>Bacteria</taxon>
        <taxon>Pseudomonadati</taxon>
        <taxon>Pseudomonadota</taxon>
        <taxon>Alphaproteobacteria</taxon>
        <taxon>Iodidimonadales</taxon>
        <taxon>Iodidimonadaceae</taxon>
        <taxon>Iodidimonas</taxon>
    </lineage>
</organism>
<name>A0A5A7NCP9_9PROT</name>
<dbReference type="GO" id="GO:0046872">
    <property type="term" value="F:metal ion binding"/>
    <property type="evidence" value="ECO:0007669"/>
    <property type="project" value="UniProtKB-KW"/>
</dbReference>
<accession>A0A5A7NCP9</accession>
<keyword evidence="6" id="KW-0369">Histidine metabolism</keyword>
<evidence type="ECO:0000256" key="5">
    <source>
        <dbReference type="ARBA" id="ARBA00022801"/>
    </source>
</evidence>
<keyword evidence="3" id="KW-0963">Cytoplasm</keyword>
<dbReference type="InterPro" id="IPR013108">
    <property type="entry name" value="Amidohydro_3"/>
</dbReference>
<dbReference type="Pfam" id="PF07969">
    <property type="entry name" value="Amidohydro_3"/>
    <property type="match status" value="1"/>
</dbReference>
<dbReference type="Proteomes" id="UP000324996">
    <property type="component" value="Unassembled WGS sequence"/>
</dbReference>
<dbReference type="EMBL" id="BKCN01000023">
    <property type="protein sequence ID" value="GER05395.1"/>
    <property type="molecule type" value="Genomic_DNA"/>
</dbReference>
<evidence type="ECO:0000256" key="1">
    <source>
        <dbReference type="ARBA" id="ARBA00005023"/>
    </source>
</evidence>
<keyword evidence="8" id="KW-0408">Iron</keyword>
<comment type="pathway">
    <text evidence="1">Amino-acid degradation.</text>
</comment>
<evidence type="ECO:0000313" key="10">
    <source>
        <dbReference type="EMBL" id="GER05395.1"/>
    </source>
</evidence>
<evidence type="ECO:0000313" key="11">
    <source>
        <dbReference type="Proteomes" id="UP000324996"/>
    </source>
</evidence>
<dbReference type="InterPro" id="IPR011059">
    <property type="entry name" value="Metal-dep_hydrolase_composite"/>
</dbReference>
<evidence type="ECO:0000256" key="3">
    <source>
        <dbReference type="ARBA" id="ARBA00022490"/>
    </source>
</evidence>
<reference evidence="10 11" key="1">
    <citation type="submission" date="2019-09" db="EMBL/GenBank/DDBJ databases">
        <title>NBRP : Genome information of microbial organism related human and environment.</title>
        <authorList>
            <person name="Hattori M."/>
            <person name="Oshima K."/>
            <person name="Inaba H."/>
            <person name="Suda W."/>
            <person name="Sakamoto M."/>
            <person name="Iino T."/>
            <person name="Kitahara M."/>
            <person name="Oshida Y."/>
            <person name="Iida T."/>
            <person name="Kudo T."/>
            <person name="Itoh T."/>
            <person name="Ohkuma M."/>
        </authorList>
    </citation>
    <scope>NUCLEOTIDE SEQUENCE [LARGE SCALE GENOMIC DNA]</scope>
    <source>
        <strain evidence="10 11">Q-1</strain>
    </source>
</reference>
<dbReference type="PANTHER" id="PTHR42752:SF1">
    <property type="entry name" value="IMIDAZOLONEPROPIONASE-RELATED"/>
    <property type="match status" value="1"/>
</dbReference>